<dbReference type="Proteomes" id="UP001334084">
    <property type="component" value="Chromosome 11"/>
</dbReference>
<dbReference type="KEGG" id="vnx:VNE69_11133"/>
<organism evidence="2 3">
    <name type="scientific">Vairimorpha necatrix</name>
    <dbReference type="NCBI Taxonomy" id="6039"/>
    <lineage>
        <taxon>Eukaryota</taxon>
        <taxon>Fungi</taxon>
        <taxon>Fungi incertae sedis</taxon>
        <taxon>Microsporidia</taxon>
        <taxon>Nosematidae</taxon>
        <taxon>Vairimorpha</taxon>
    </lineage>
</organism>
<gene>
    <name evidence="2" type="ORF">VNE69_11133</name>
</gene>
<evidence type="ECO:0000256" key="1">
    <source>
        <dbReference type="SAM" id="SignalP"/>
    </source>
</evidence>
<name>A0AAX4JG87_9MICR</name>
<protein>
    <submittedName>
        <fullName evidence="2">SP-containing protein</fullName>
    </submittedName>
</protein>
<dbReference type="EMBL" id="CP142736">
    <property type="protein sequence ID" value="WUR04970.1"/>
    <property type="molecule type" value="Genomic_DNA"/>
</dbReference>
<evidence type="ECO:0000313" key="2">
    <source>
        <dbReference type="EMBL" id="WUR04970.1"/>
    </source>
</evidence>
<accession>A0AAX4JG87</accession>
<dbReference type="GeneID" id="90542807"/>
<keyword evidence="1" id="KW-0732">Signal</keyword>
<sequence length="568" mass="67734">MHFLFLYSFIVFVQANELYEKFKEKIFSKIKNGDYVSFDISGQKIDIYIFSYYDECNETISFSISDDIKDFHPNRNKDRFTFVLKNKKIKNIINEMETNIKKITSIHDLFSITFIYNKIHLQNQSILKTLIEELKEINHERRITHDENEIYYDNICEINDQVQRFISDIKNKEKDCIKKMPKSSIYYYTTSLNGEFYICLNLTIDNICYFFNFCIDEIYYLADTEVNKEKIWDEEILQKLLDVYKLSYNNFKLFHVKDEVLPIRCTSNKIQMGDTTDPFSFEIQDKKISFKLNNINDKYCLKSYLDKIGNEGYISKDVYIEFKKMFDIITNTKDVKGIIMFHNLVVNNNRINFFVERILNKRGSAINIMFSYLLFYKIKMNPNILYDIIENKILNDTIMKKIIKKISEKLKTIFFINDLYLIKFCLLLEAEEYINENELKDDILFKTLKDIGSLIVKRNNKSEHKTNISQKNINLLEVFNEIVIIHNGIHDLYRNEVREKILNTAAVFTGSSTIDINVYTLNLLHKNYKVQKDDIIKKLNIESTMVDKDNKEILEELNEIALKYNKKQ</sequence>
<dbReference type="RefSeq" id="XP_065331115.1">
    <property type="nucleotide sequence ID" value="XM_065475043.1"/>
</dbReference>
<reference evidence="2" key="1">
    <citation type="journal article" date="2024" name="BMC Genomics">
        <title>Functional annotation of a divergent genome using sequence and structure-based similarity.</title>
        <authorList>
            <person name="Svedberg D."/>
            <person name="Winiger R.R."/>
            <person name="Berg A."/>
            <person name="Sharma H."/>
            <person name="Tellgren-Roth C."/>
            <person name="Debrunner-Vossbrinck B.A."/>
            <person name="Vossbrinck C.R."/>
            <person name="Barandun J."/>
        </authorList>
    </citation>
    <scope>NUCLEOTIDE SEQUENCE</scope>
    <source>
        <strain evidence="2">Illinois isolate</strain>
    </source>
</reference>
<keyword evidence="3" id="KW-1185">Reference proteome</keyword>
<feature type="signal peptide" evidence="1">
    <location>
        <begin position="1"/>
        <end position="15"/>
    </location>
</feature>
<dbReference type="AlphaFoldDB" id="A0AAX4JG87"/>
<proteinExistence type="predicted"/>
<feature type="chain" id="PRO_5043601371" evidence="1">
    <location>
        <begin position="16"/>
        <end position="568"/>
    </location>
</feature>
<evidence type="ECO:0000313" key="3">
    <source>
        <dbReference type="Proteomes" id="UP001334084"/>
    </source>
</evidence>